<keyword evidence="2" id="KW-1185">Reference proteome</keyword>
<dbReference type="InterPro" id="IPR009097">
    <property type="entry name" value="Cyclic_Pdiesterase"/>
</dbReference>
<dbReference type="SUPFAM" id="SSF55144">
    <property type="entry name" value="LigT-like"/>
    <property type="match status" value="1"/>
</dbReference>
<name>A0A1G5UUK7_9BACT</name>
<proteinExistence type="predicted"/>
<sequence length="182" mass="21200">MKVIQKYFLALVPPESIIEKVQDIKFLIRDQFGVKYALKSPAHITVKMPFNYNEAKEGLLIDKLNEYLKDRKSFPIQVSGVGNFGKRVVYLIILKTSELENFQEGIKQFCKRKLHLVEELSDRNYHPHMTVAFKDIKPIHFSEVLLLVEKLSFATEFSALDLVLLKRINGEWVLFRKIKFGA</sequence>
<dbReference type="Pfam" id="PF13563">
    <property type="entry name" value="2_5_RNA_ligase2"/>
    <property type="match status" value="1"/>
</dbReference>
<dbReference type="InterPro" id="IPR050580">
    <property type="entry name" value="2H_phosphoesterase_YjcG-like"/>
</dbReference>
<dbReference type="GO" id="GO:0016874">
    <property type="term" value="F:ligase activity"/>
    <property type="evidence" value="ECO:0007669"/>
    <property type="project" value="UniProtKB-KW"/>
</dbReference>
<dbReference type="EMBL" id="FMXE01000002">
    <property type="protein sequence ID" value="SDA37302.1"/>
    <property type="molecule type" value="Genomic_DNA"/>
</dbReference>
<gene>
    <name evidence="1" type="ORF">SAMN03080617_00040</name>
</gene>
<accession>A0A1G5UUK7</accession>
<evidence type="ECO:0000313" key="2">
    <source>
        <dbReference type="Proteomes" id="UP000198756"/>
    </source>
</evidence>
<dbReference type="PANTHER" id="PTHR40037:SF1">
    <property type="entry name" value="PHOSPHOESTERASE SAOUHSC_00951-RELATED"/>
    <property type="match status" value="1"/>
</dbReference>
<reference evidence="2" key="1">
    <citation type="submission" date="2016-10" db="EMBL/GenBank/DDBJ databases">
        <authorList>
            <person name="Varghese N."/>
            <person name="Submissions S."/>
        </authorList>
    </citation>
    <scope>NUCLEOTIDE SEQUENCE [LARGE SCALE GENOMIC DNA]</scope>
    <source>
        <strain evidence="2">DSM 22703</strain>
    </source>
</reference>
<dbReference type="RefSeq" id="WP_092727938.1">
    <property type="nucleotide sequence ID" value="NZ_FMXE01000002.1"/>
</dbReference>
<dbReference type="AlphaFoldDB" id="A0A1G5UUK7"/>
<organism evidence="1 2">
    <name type="scientific">Algoriphagus alkaliphilus</name>
    <dbReference type="NCBI Taxonomy" id="279824"/>
    <lineage>
        <taxon>Bacteria</taxon>
        <taxon>Pseudomonadati</taxon>
        <taxon>Bacteroidota</taxon>
        <taxon>Cytophagia</taxon>
        <taxon>Cytophagales</taxon>
        <taxon>Cyclobacteriaceae</taxon>
        <taxon>Algoriphagus</taxon>
    </lineage>
</organism>
<protein>
    <submittedName>
        <fullName evidence="1">2'-5' RNA ligase</fullName>
    </submittedName>
</protein>
<dbReference type="OrthoDB" id="1951600at2"/>
<dbReference type="Gene3D" id="3.90.1140.10">
    <property type="entry name" value="Cyclic phosphodiesterase"/>
    <property type="match status" value="1"/>
</dbReference>
<dbReference type="Proteomes" id="UP000198756">
    <property type="component" value="Unassembled WGS sequence"/>
</dbReference>
<evidence type="ECO:0000313" key="1">
    <source>
        <dbReference type="EMBL" id="SDA37302.1"/>
    </source>
</evidence>
<keyword evidence="1" id="KW-0436">Ligase</keyword>
<dbReference type="PANTHER" id="PTHR40037">
    <property type="entry name" value="PHOSPHOESTERASE YJCG-RELATED"/>
    <property type="match status" value="1"/>
</dbReference>